<organism evidence="7 8">
    <name type="scientific">Escallonia rubra</name>
    <dbReference type="NCBI Taxonomy" id="112253"/>
    <lineage>
        <taxon>Eukaryota</taxon>
        <taxon>Viridiplantae</taxon>
        <taxon>Streptophyta</taxon>
        <taxon>Embryophyta</taxon>
        <taxon>Tracheophyta</taxon>
        <taxon>Spermatophyta</taxon>
        <taxon>Magnoliopsida</taxon>
        <taxon>eudicotyledons</taxon>
        <taxon>Gunneridae</taxon>
        <taxon>Pentapetalae</taxon>
        <taxon>asterids</taxon>
        <taxon>campanulids</taxon>
        <taxon>Escalloniales</taxon>
        <taxon>Escalloniaceae</taxon>
        <taxon>Escallonia</taxon>
    </lineage>
</organism>
<dbReference type="Proteomes" id="UP001187471">
    <property type="component" value="Unassembled WGS sequence"/>
</dbReference>
<dbReference type="InterPro" id="IPR011598">
    <property type="entry name" value="bHLH_dom"/>
</dbReference>
<dbReference type="GO" id="GO:0046983">
    <property type="term" value="F:protein dimerization activity"/>
    <property type="evidence" value="ECO:0007669"/>
    <property type="project" value="InterPro"/>
</dbReference>
<dbReference type="GO" id="GO:0005634">
    <property type="term" value="C:nucleus"/>
    <property type="evidence" value="ECO:0007669"/>
    <property type="project" value="UniProtKB-SubCell"/>
</dbReference>
<dbReference type="Pfam" id="PF22754">
    <property type="entry name" value="bHLH-TF_ACT-like_plant"/>
    <property type="match status" value="1"/>
</dbReference>
<sequence length="457" mass="51230">MRASERAVELLRPLVETKVWDYCVVWKLGDDPSRFVEWMGCCCGGGNGDCKNVKQESNEEKCLIPICRDAHIRHPVRTKACELLAKFPSSMPLYSGYYSLVCAVFDESSGTQVMIPVVGGIIELYSVKHVPSDQRIKDFIVAQCNVFVEHESKTVQGITNLRLNYRPHDQTMDEYLDDCPASLHDLNLTPQLHFLPPVLQLGTYHSFEVSSTGSNPSNEHPSMRSGSGQASQNVSPTQSIGTSPESRNPNCNILKFSSTKQRTRSVLGRANCATERVNLKARQGTENEQYQSKNLITERNRRIRIKDGLFALRALVPKISKMDRVAILGDAIDYIEELQKKKRELQSVLRGMSEEDCKQENADLESPELKGVCEDTKTSLATGHKKVPSCTDEKKRVEVQVEVSQIGTKDFLVKYICSQRQGGFVRLLEALNTLGLQVIDLSVTTFDDTVLNILKLE</sequence>
<dbReference type="Pfam" id="PF00010">
    <property type="entry name" value="HLH"/>
    <property type="match status" value="1"/>
</dbReference>
<dbReference type="GO" id="GO:0043565">
    <property type="term" value="F:sequence-specific DNA binding"/>
    <property type="evidence" value="ECO:0007669"/>
    <property type="project" value="TreeGrafter"/>
</dbReference>
<name>A0AA88R265_9ASTE</name>
<dbReference type="SUPFAM" id="SSF47459">
    <property type="entry name" value="HLH, helix-loop-helix DNA-binding domain"/>
    <property type="match status" value="1"/>
</dbReference>
<dbReference type="AlphaFoldDB" id="A0AA88R265"/>
<evidence type="ECO:0000256" key="1">
    <source>
        <dbReference type="ARBA" id="ARBA00004123"/>
    </source>
</evidence>
<evidence type="ECO:0000256" key="5">
    <source>
        <dbReference type="SAM" id="MobiDB-lite"/>
    </source>
</evidence>
<evidence type="ECO:0000313" key="7">
    <source>
        <dbReference type="EMBL" id="KAK2977753.1"/>
    </source>
</evidence>
<evidence type="ECO:0000313" key="8">
    <source>
        <dbReference type="Proteomes" id="UP001187471"/>
    </source>
</evidence>
<keyword evidence="3" id="KW-0804">Transcription</keyword>
<feature type="region of interest" description="Disordered" evidence="5">
    <location>
        <begin position="209"/>
        <end position="255"/>
    </location>
</feature>
<dbReference type="EMBL" id="JAVXUO010001953">
    <property type="protein sequence ID" value="KAK2977753.1"/>
    <property type="molecule type" value="Genomic_DNA"/>
</dbReference>
<evidence type="ECO:0000256" key="4">
    <source>
        <dbReference type="ARBA" id="ARBA00023242"/>
    </source>
</evidence>
<accession>A0AA88R265</accession>
<keyword evidence="2" id="KW-0805">Transcription regulation</keyword>
<dbReference type="PANTHER" id="PTHR31945:SF63">
    <property type="entry name" value="TRANSCRIPTION FACTOR BHLH90"/>
    <property type="match status" value="1"/>
</dbReference>
<proteinExistence type="predicted"/>
<evidence type="ECO:0000256" key="3">
    <source>
        <dbReference type="ARBA" id="ARBA00023163"/>
    </source>
</evidence>
<keyword evidence="8" id="KW-1185">Reference proteome</keyword>
<dbReference type="InterPro" id="IPR051358">
    <property type="entry name" value="TF_AMS/ICE1/BHLH6-like"/>
</dbReference>
<keyword evidence="4" id="KW-0539">Nucleus</keyword>
<dbReference type="InterPro" id="IPR054502">
    <property type="entry name" value="bHLH-TF_ACT-like_plant"/>
</dbReference>
<dbReference type="Gene3D" id="4.10.280.10">
    <property type="entry name" value="Helix-loop-helix DNA-binding domain"/>
    <property type="match status" value="1"/>
</dbReference>
<dbReference type="PANTHER" id="PTHR31945">
    <property type="entry name" value="TRANSCRIPTION FACTOR SCREAM2-RELATED"/>
    <property type="match status" value="1"/>
</dbReference>
<dbReference type="PROSITE" id="PS50888">
    <property type="entry name" value="BHLH"/>
    <property type="match status" value="1"/>
</dbReference>
<evidence type="ECO:0000259" key="6">
    <source>
        <dbReference type="PROSITE" id="PS50888"/>
    </source>
</evidence>
<gene>
    <name evidence="7" type="ORF">RJ640_016142</name>
</gene>
<dbReference type="InterPro" id="IPR036638">
    <property type="entry name" value="HLH_DNA-bd_sf"/>
</dbReference>
<reference evidence="7" key="1">
    <citation type="submission" date="2022-12" db="EMBL/GenBank/DDBJ databases">
        <title>Draft genome assemblies for two species of Escallonia (Escalloniales).</title>
        <authorList>
            <person name="Chanderbali A."/>
            <person name="Dervinis C."/>
            <person name="Anghel I."/>
            <person name="Soltis D."/>
            <person name="Soltis P."/>
            <person name="Zapata F."/>
        </authorList>
    </citation>
    <scope>NUCLEOTIDE SEQUENCE</scope>
    <source>
        <strain evidence="7">UCBG92.1500</strain>
        <tissue evidence="7">Leaf</tissue>
    </source>
</reference>
<comment type="caution">
    <text evidence="7">The sequence shown here is derived from an EMBL/GenBank/DDBJ whole genome shotgun (WGS) entry which is preliminary data.</text>
</comment>
<protein>
    <recommendedName>
        <fullName evidence="6">BHLH domain-containing protein</fullName>
    </recommendedName>
</protein>
<dbReference type="SMART" id="SM00353">
    <property type="entry name" value="HLH"/>
    <property type="match status" value="1"/>
</dbReference>
<comment type="subcellular location">
    <subcellularLocation>
        <location evidence="1">Nucleus</location>
    </subcellularLocation>
</comment>
<dbReference type="GO" id="GO:0003700">
    <property type="term" value="F:DNA-binding transcription factor activity"/>
    <property type="evidence" value="ECO:0007669"/>
    <property type="project" value="TreeGrafter"/>
</dbReference>
<feature type="domain" description="BHLH" evidence="6">
    <location>
        <begin position="289"/>
        <end position="338"/>
    </location>
</feature>
<feature type="non-terminal residue" evidence="7">
    <location>
        <position position="457"/>
    </location>
</feature>
<evidence type="ECO:0000256" key="2">
    <source>
        <dbReference type="ARBA" id="ARBA00023015"/>
    </source>
</evidence>